<evidence type="ECO:0008006" key="4">
    <source>
        <dbReference type="Google" id="ProtNLM"/>
    </source>
</evidence>
<keyword evidence="1" id="KW-0472">Membrane</keyword>
<keyword evidence="1" id="KW-1133">Transmembrane helix</keyword>
<gene>
    <name evidence="2" type="ORF">QR680_009258</name>
</gene>
<dbReference type="Proteomes" id="UP001175271">
    <property type="component" value="Unassembled WGS sequence"/>
</dbReference>
<reference evidence="2" key="1">
    <citation type="submission" date="2023-06" db="EMBL/GenBank/DDBJ databases">
        <title>Genomic analysis of the entomopathogenic nematode Steinernema hermaphroditum.</title>
        <authorList>
            <person name="Schwarz E.M."/>
            <person name="Heppert J.K."/>
            <person name="Baniya A."/>
            <person name="Schwartz H.T."/>
            <person name="Tan C.-H."/>
            <person name="Antoshechkin I."/>
            <person name="Sternberg P.W."/>
            <person name="Goodrich-Blair H."/>
            <person name="Dillman A.R."/>
        </authorList>
    </citation>
    <scope>NUCLEOTIDE SEQUENCE</scope>
    <source>
        <strain evidence="2">PS9179</strain>
        <tissue evidence="2">Whole animal</tissue>
    </source>
</reference>
<feature type="transmembrane region" description="Helical" evidence="1">
    <location>
        <begin position="76"/>
        <end position="97"/>
    </location>
</feature>
<keyword evidence="3" id="KW-1185">Reference proteome</keyword>
<evidence type="ECO:0000313" key="3">
    <source>
        <dbReference type="Proteomes" id="UP001175271"/>
    </source>
</evidence>
<dbReference type="EMBL" id="JAUCMV010000001">
    <property type="protein sequence ID" value="KAK0425559.1"/>
    <property type="molecule type" value="Genomic_DNA"/>
</dbReference>
<name>A0AA39IM21_9BILA</name>
<comment type="caution">
    <text evidence="2">The sequence shown here is derived from an EMBL/GenBank/DDBJ whole genome shotgun (WGS) entry which is preliminary data.</text>
</comment>
<organism evidence="2 3">
    <name type="scientific">Steinernema hermaphroditum</name>
    <dbReference type="NCBI Taxonomy" id="289476"/>
    <lineage>
        <taxon>Eukaryota</taxon>
        <taxon>Metazoa</taxon>
        <taxon>Ecdysozoa</taxon>
        <taxon>Nematoda</taxon>
        <taxon>Chromadorea</taxon>
        <taxon>Rhabditida</taxon>
        <taxon>Tylenchina</taxon>
        <taxon>Panagrolaimomorpha</taxon>
        <taxon>Strongyloidoidea</taxon>
        <taxon>Steinernematidae</taxon>
        <taxon>Steinernema</taxon>
    </lineage>
</organism>
<dbReference type="AlphaFoldDB" id="A0AA39IM21"/>
<sequence>MICWQKIDCGENHIVPLDPQRSQRHFCGPPCACPAWANDCDLNPPSAYDTNAIQRFQEAVSPPLEFRLSTHTLRTTFGICATLLTGLALKLAIAYLLHRCHKCARRRGWTIKRHAITFSAAQATVSWKRLPFSREETVALMMIVMIAPYTQACTPTANFQAEVADQESKPIVVNKCAWQAATVIEMQVLTAATKKRFSLLLHNGEVPHGNISVGLLSQTLATTVSAMWFAETEDTSAHLDEPQMADARLFTCTNVAARNCSLDPQSVSCHQADDVAVCDTSGNHLLQSALRTRVLPQFVDGQLVERRHGKTSVRLARAAVQVQIEMRNLTLLSRIDFTTGATLHYTYTTDFGEVTAAVICPSTTVTISCGPNGNTKSTRIFLKNPSVSESCIVHCPSHASSLLLSGQLYYVTQSAWSQTSATVGIDDSPSLFTHPSGFLPSVNLVSPRVQFVDGPSPVNDKLALSPRALI</sequence>
<dbReference type="Gene3D" id="2.60.40.3770">
    <property type="match status" value="1"/>
</dbReference>
<evidence type="ECO:0000256" key="1">
    <source>
        <dbReference type="SAM" id="Phobius"/>
    </source>
</evidence>
<keyword evidence="1" id="KW-0812">Transmembrane</keyword>
<proteinExistence type="predicted"/>
<evidence type="ECO:0000313" key="2">
    <source>
        <dbReference type="EMBL" id="KAK0425559.1"/>
    </source>
</evidence>
<accession>A0AA39IM21</accession>
<protein>
    <recommendedName>
        <fullName evidence="4">Phlebovirus glycoprotein G2 fusion domain-containing protein</fullName>
    </recommendedName>
</protein>